<keyword evidence="2" id="KW-1133">Transmembrane helix</keyword>
<evidence type="ECO:0000256" key="1">
    <source>
        <dbReference type="SAM" id="MobiDB-lite"/>
    </source>
</evidence>
<evidence type="ECO:0000313" key="4">
    <source>
        <dbReference type="Proteomes" id="UP001500603"/>
    </source>
</evidence>
<reference evidence="4" key="1">
    <citation type="journal article" date="2019" name="Int. J. Syst. Evol. Microbiol.">
        <title>The Global Catalogue of Microorganisms (GCM) 10K type strain sequencing project: providing services to taxonomists for standard genome sequencing and annotation.</title>
        <authorList>
            <consortium name="The Broad Institute Genomics Platform"/>
            <consortium name="The Broad Institute Genome Sequencing Center for Infectious Disease"/>
            <person name="Wu L."/>
            <person name="Ma J."/>
        </authorList>
    </citation>
    <scope>NUCLEOTIDE SEQUENCE [LARGE SCALE GENOMIC DNA]</scope>
    <source>
        <strain evidence="4">JCM 18298</strain>
    </source>
</reference>
<proteinExistence type="predicted"/>
<feature type="transmembrane region" description="Helical" evidence="2">
    <location>
        <begin position="57"/>
        <end position="80"/>
    </location>
</feature>
<dbReference type="EMBL" id="BAABJM010000006">
    <property type="protein sequence ID" value="GAA5065137.1"/>
    <property type="molecule type" value="Genomic_DNA"/>
</dbReference>
<feature type="region of interest" description="Disordered" evidence="1">
    <location>
        <begin position="1"/>
        <end position="40"/>
    </location>
</feature>
<accession>A0ABP9KSM6</accession>
<dbReference type="Proteomes" id="UP001500603">
    <property type="component" value="Unassembled WGS sequence"/>
</dbReference>
<evidence type="ECO:0008006" key="5">
    <source>
        <dbReference type="Google" id="ProtNLM"/>
    </source>
</evidence>
<comment type="caution">
    <text evidence="3">The sequence shown here is derived from an EMBL/GenBank/DDBJ whole genome shotgun (WGS) entry which is preliminary data.</text>
</comment>
<evidence type="ECO:0000313" key="3">
    <source>
        <dbReference type="EMBL" id="GAA5065137.1"/>
    </source>
</evidence>
<feature type="compositionally biased region" description="Polar residues" evidence="1">
    <location>
        <begin position="1"/>
        <end position="19"/>
    </location>
</feature>
<dbReference type="RefSeq" id="WP_345498603.1">
    <property type="nucleotide sequence ID" value="NZ_BAABJM010000006.1"/>
</dbReference>
<evidence type="ECO:0000256" key="2">
    <source>
        <dbReference type="SAM" id="Phobius"/>
    </source>
</evidence>
<name>A0ABP9KSM6_9NOCA</name>
<keyword evidence="2" id="KW-0472">Membrane</keyword>
<sequence>MTQLTSVVDKNAKSETTAASVEEPREATASHADPGARKHSVVNSALRRGRDAGDSSIKVRTVVAGVVAVAMAVTIGVLGWQLHSKTGELTGINDHAAQVAHAEQVALDYSAGAAEMNFQDLASWRGRLVHGTSPELSNRLTQAANSMEQIITPLQWVSTAQPVAAKVRSEANGVYSVDCFVSVLTKNSQAPEGIQSTATYQLSVDSRNGWNLTDIGGVGAPFGGAQPPR</sequence>
<protein>
    <recommendedName>
        <fullName evidence="5">Mce-associated membrane protein</fullName>
    </recommendedName>
</protein>
<organism evidence="3 4">
    <name type="scientific">Nocardia callitridis</name>
    <dbReference type="NCBI Taxonomy" id="648753"/>
    <lineage>
        <taxon>Bacteria</taxon>
        <taxon>Bacillati</taxon>
        <taxon>Actinomycetota</taxon>
        <taxon>Actinomycetes</taxon>
        <taxon>Mycobacteriales</taxon>
        <taxon>Nocardiaceae</taxon>
        <taxon>Nocardia</taxon>
    </lineage>
</organism>
<gene>
    <name evidence="3" type="ORF">GCM10023318_51900</name>
</gene>
<keyword evidence="2" id="KW-0812">Transmembrane</keyword>
<keyword evidence="4" id="KW-1185">Reference proteome</keyword>